<dbReference type="Proteomes" id="UP000177197">
    <property type="component" value="Unassembled WGS sequence"/>
</dbReference>
<evidence type="ECO:0000259" key="11">
    <source>
        <dbReference type="SMART" id="SM00756"/>
    </source>
</evidence>
<evidence type="ECO:0000256" key="6">
    <source>
        <dbReference type="ARBA" id="ARBA00023002"/>
    </source>
</evidence>
<dbReference type="GO" id="GO:0048038">
    <property type="term" value="F:quinone binding"/>
    <property type="evidence" value="ECO:0007669"/>
    <property type="project" value="UniProtKB-KW"/>
</dbReference>
<evidence type="ECO:0000256" key="8">
    <source>
        <dbReference type="ARBA" id="ARBA00023157"/>
    </source>
</evidence>
<dbReference type="PANTHER" id="PTHR34573:SF1">
    <property type="entry name" value="VITAMIN K EPOXIDE REDUCTASE DOMAIN-CONTAINING PROTEIN"/>
    <property type="match status" value="1"/>
</dbReference>
<reference evidence="12 13" key="1">
    <citation type="journal article" date="2016" name="Nat. Commun.">
        <title>Thousands of microbial genomes shed light on interconnected biogeochemical processes in an aquifer system.</title>
        <authorList>
            <person name="Anantharaman K."/>
            <person name="Brown C.T."/>
            <person name="Hug L.A."/>
            <person name="Sharon I."/>
            <person name="Castelle C.J."/>
            <person name="Probst A.J."/>
            <person name="Thomas B.C."/>
            <person name="Singh A."/>
            <person name="Wilkins M.J."/>
            <person name="Karaoz U."/>
            <person name="Brodie E.L."/>
            <person name="Williams K.H."/>
            <person name="Hubbard S.S."/>
            <person name="Banfield J.F."/>
        </authorList>
    </citation>
    <scope>NUCLEOTIDE SEQUENCE [LARGE SCALE GENOMIC DNA]</scope>
</reference>
<feature type="transmembrane region" description="Helical" evidence="10">
    <location>
        <begin position="65"/>
        <end position="83"/>
    </location>
</feature>
<gene>
    <name evidence="12" type="ORF">A3I30_00920</name>
</gene>
<keyword evidence="6" id="KW-0560">Oxidoreductase</keyword>
<evidence type="ECO:0000256" key="1">
    <source>
        <dbReference type="ARBA" id="ARBA00004141"/>
    </source>
</evidence>
<sequence>MKSFILISILVLALIGALDASYLLVKTLESQPVACPSVPVGQFDLGQCNIVLFSSYAKTLSLPNALYGLVAYLLFGLLALYELVQKKQTGTMKPLAYFSGLGVLAFVYFVYLQFFVIKALCLYCLVSALVMALIFALSVAYNVKYSKNPGV</sequence>
<comment type="subcellular location">
    <subcellularLocation>
        <location evidence="1">Membrane</location>
        <topology evidence="1">Multi-pass membrane protein</topology>
    </subcellularLocation>
</comment>
<dbReference type="SMART" id="SM00756">
    <property type="entry name" value="VKc"/>
    <property type="match status" value="1"/>
</dbReference>
<comment type="similarity">
    <text evidence="2">Belongs to the VKOR family.</text>
</comment>
<dbReference type="PANTHER" id="PTHR34573">
    <property type="entry name" value="VKC DOMAIN-CONTAINING PROTEIN"/>
    <property type="match status" value="1"/>
</dbReference>
<evidence type="ECO:0000256" key="2">
    <source>
        <dbReference type="ARBA" id="ARBA00006214"/>
    </source>
</evidence>
<dbReference type="InterPro" id="IPR044698">
    <property type="entry name" value="VKOR/LTO1"/>
</dbReference>
<keyword evidence="5 10" id="KW-1133">Transmembrane helix</keyword>
<feature type="transmembrane region" description="Helical" evidence="10">
    <location>
        <begin position="95"/>
        <end position="114"/>
    </location>
</feature>
<feature type="domain" description="Vitamin K epoxide reductase" evidence="11">
    <location>
        <begin position="2"/>
        <end position="142"/>
    </location>
</feature>
<evidence type="ECO:0000256" key="7">
    <source>
        <dbReference type="ARBA" id="ARBA00023136"/>
    </source>
</evidence>
<keyword evidence="4" id="KW-0874">Quinone</keyword>
<evidence type="ECO:0000313" key="13">
    <source>
        <dbReference type="Proteomes" id="UP000177197"/>
    </source>
</evidence>
<proteinExistence type="inferred from homology"/>
<keyword evidence="3 10" id="KW-0812">Transmembrane</keyword>
<dbReference type="GO" id="GO:0016491">
    <property type="term" value="F:oxidoreductase activity"/>
    <property type="evidence" value="ECO:0007669"/>
    <property type="project" value="UniProtKB-KW"/>
</dbReference>
<evidence type="ECO:0000256" key="3">
    <source>
        <dbReference type="ARBA" id="ARBA00022692"/>
    </source>
</evidence>
<evidence type="ECO:0000256" key="5">
    <source>
        <dbReference type="ARBA" id="ARBA00022989"/>
    </source>
</evidence>
<dbReference type="Pfam" id="PF07884">
    <property type="entry name" value="VKOR"/>
    <property type="match status" value="1"/>
</dbReference>
<feature type="transmembrane region" description="Helical" evidence="10">
    <location>
        <begin position="120"/>
        <end position="143"/>
    </location>
</feature>
<dbReference type="InterPro" id="IPR012932">
    <property type="entry name" value="VKOR"/>
</dbReference>
<protein>
    <recommendedName>
        <fullName evidence="11">Vitamin K epoxide reductase domain-containing protein</fullName>
    </recommendedName>
</protein>
<dbReference type="AlphaFoldDB" id="A0A1F5CCD8"/>
<evidence type="ECO:0000256" key="9">
    <source>
        <dbReference type="ARBA" id="ARBA00023284"/>
    </source>
</evidence>
<accession>A0A1F5CCD8</accession>
<evidence type="ECO:0000256" key="4">
    <source>
        <dbReference type="ARBA" id="ARBA00022719"/>
    </source>
</evidence>
<dbReference type="Gene3D" id="1.20.1440.130">
    <property type="entry name" value="VKOR domain"/>
    <property type="match status" value="1"/>
</dbReference>
<dbReference type="EMBL" id="MEYV01000007">
    <property type="protein sequence ID" value="OGD40512.1"/>
    <property type="molecule type" value="Genomic_DNA"/>
</dbReference>
<dbReference type="CDD" id="cd12916">
    <property type="entry name" value="VKOR_1"/>
    <property type="match status" value="1"/>
</dbReference>
<dbReference type="InterPro" id="IPR038354">
    <property type="entry name" value="VKOR_sf"/>
</dbReference>
<keyword evidence="8" id="KW-1015">Disulfide bond</keyword>
<name>A0A1F5CCD8_9BACT</name>
<keyword evidence="7 10" id="KW-0472">Membrane</keyword>
<organism evidence="12 13">
    <name type="scientific">Candidatus Azambacteria bacterium RIFCSPLOWO2_02_FULL_44_14</name>
    <dbReference type="NCBI Taxonomy" id="1797306"/>
    <lineage>
        <taxon>Bacteria</taxon>
        <taxon>Candidatus Azamiibacteriota</taxon>
    </lineage>
</organism>
<evidence type="ECO:0000313" key="12">
    <source>
        <dbReference type="EMBL" id="OGD40512.1"/>
    </source>
</evidence>
<comment type="caution">
    <text evidence="12">The sequence shown here is derived from an EMBL/GenBank/DDBJ whole genome shotgun (WGS) entry which is preliminary data.</text>
</comment>
<evidence type="ECO:0000256" key="10">
    <source>
        <dbReference type="SAM" id="Phobius"/>
    </source>
</evidence>
<dbReference type="GO" id="GO:0016020">
    <property type="term" value="C:membrane"/>
    <property type="evidence" value="ECO:0007669"/>
    <property type="project" value="UniProtKB-SubCell"/>
</dbReference>
<keyword evidence="9" id="KW-0676">Redox-active center</keyword>